<evidence type="ECO:0000313" key="4">
    <source>
        <dbReference type="Proteomes" id="UP000726170"/>
    </source>
</evidence>
<accession>A0ABS6ECT7</accession>
<dbReference type="RefSeq" id="WP_216437397.1">
    <property type="nucleotide sequence ID" value="NZ_JAHLQF010000001.1"/>
</dbReference>
<evidence type="ECO:0000256" key="2">
    <source>
        <dbReference type="SAM" id="Phobius"/>
    </source>
</evidence>
<name>A0ABS6ECT7_9CLOT</name>
<keyword evidence="4" id="KW-1185">Reference proteome</keyword>
<comment type="caution">
    <text evidence="3">The sequence shown here is derived from an EMBL/GenBank/DDBJ whole genome shotgun (WGS) entry which is preliminary data.</text>
</comment>
<dbReference type="InterPro" id="IPR007060">
    <property type="entry name" value="FtsL/DivIC"/>
</dbReference>
<dbReference type="GO" id="GO:0051301">
    <property type="term" value="P:cell division"/>
    <property type="evidence" value="ECO:0007669"/>
    <property type="project" value="UniProtKB-KW"/>
</dbReference>
<evidence type="ECO:0000313" key="3">
    <source>
        <dbReference type="EMBL" id="MBU5482989.1"/>
    </source>
</evidence>
<keyword evidence="1" id="KW-0175">Coiled coil</keyword>
<proteinExistence type="predicted"/>
<sequence length="148" mass="16968">MIITDKNQYINGSTVLAPNSYPEVKKGTKEKTNADRKALIEEKNKRLKNKFKIIRNISLVFIVGVTIVGRYGQIYNMQRELNGLNKKISDINKDNENLRIELLKYNNLSFIEEIATTKLKMVKPTKADIIYVDMTKDAMKAGEDGKKK</sequence>
<keyword evidence="3" id="KW-0131">Cell cycle</keyword>
<keyword evidence="2" id="KW-1133">Transmembrane helix</keyword>
<evidence type="ECO:0000256" key="1">
    <source>
        <dbReference type="SAM" id="Coils"/>
    </source>
</evidence>
<reference evidence="3 4" key="1">
    <citation type="submission" date="2021-06" db="EMBL/GenBank/DDBJ databases">
        <authorList>
            <person name="Sun Q."/>
            <person name="Li D."/>
        </authorList>
    </citation>
    <scope>NUCLEOTIDE SEQUENCE [LARGE SCALE GENOMIC DNA]</scope>
    <source>
        <strain evidence="3 4">MSJ-11</strain>
    </source>
</reference>
<keyword evidence="2" id="KW-0812">Transmembrane</keyword>
<keyword evidence="3" id="KW-0132">Cell division</keyword>
<protein>
    <submittedName>
        <fullName evidence="3">Cell division protein FtsL</fullName>
    </submittedName>
</protein>
<gene>
    <name evidence="3" type="ORF">KQI86_01540</name>
</gene>
<dbReference type="Proteomes" id="UP000726170">
    <property type="component" value="Unassembled WGS sequence"/>
</dbReference>
<keyword evidence="2" id="KW-0472">Membrane</keyword>
<organism evidence="3 4">
    <name type="scientific">Clostridium mobile</name>
    <dbReference type="NCBI Taxonomy" id="2841512"/>
    <lineage>
        <taxon>Bacteria</taxon>
        <taxon>Bacillati</taxon>
        <taxon>Bacillota</taxon>
        <taxon>Clostridia</taxon>
        <taxon>Eubacteriales</taxon>
        <taxon>Clostridiaceae</taxon>
        <taxon>Clostridium</taxon>
    </lineage>
</organism>
<feature type="transmembrane region" description="Helical" evidence="2">
    <location>
        <begin position="53"/>
        <end position="72"/>
    </location>
</feature>
<feature type="coiled-coil region" evidence="1">
    <location>
        <begin position="74"/>
        <end position="108"/>
    </location>
</feature>
<dbReference type="Pfam" id="PF04977">
    <property type="entry name" value="DivIC"/>
    <property type="match status" value="1"/>
</dbReference>
<dbReference type="EMBL" id="JAHLQF010000001">
    <property type="protein sequence ID" value="MBU5482989.1"/>
    <property type="molecule type" value="Genomic_DNA"/>
</dbReference>